<dbReference type="EMBL" id="AKWW02000036">
    <property type="protein sequence ID" value="EMF42651.1"/>
    <property type="molecule type" value="Genomic_DNA"/>
</dbReference>
<feature type="transmembrane region" description="Helical" evidence="1">
    <location>
        <begin position="309"/>
        <end position="328"/>
    </location>
</feature>
<sequence length="361" mass="42794">MKDRVRKLFPSPVFKSLIWIFFGILLILPLLAFYPWKYRVVFVFLFVCFTILDLLFPLVATFFLAASGVFFGNHPGGRFLELQDCLWIYWCVRGIVENKLYGNRILEDPFWKSRIGVLLLSFFGTGILSLIVNPELFVDFKYYQKGWFWFLHSTELEPYYPIKLLFLGILFLFGLIARKNWLETNSETNSFYLIFASGVGFGMIVSIGFGWIEYFSPILKWKLNYYHRWLDGYKFLALPHSLIPGLKRYLPRFGIQSLFWNRSWFAVYLVSGLPFLFYWIFNISKNYKINIFKNNKLFKENSSEKTSPYIWVLFFMVLLVFGAVFFLIGARGGIFSFLTFCIFTVFIFFSYLLRTKVFPEC</sequence>
<feature type="transmembrane region" description="Helical" evidence="1">
    <location>
        <begin position="263"/>
        <end position="281"/>
    </location>
</feature>
<gene>
    <name evidence="2" type="ORF">LEP1GSC067_3893</name>
</gene>
<evidence type="ECO:0000256" key="1">
    <source>
        <dbReference type="SAM" id="Phobius"/>
    </source>
</evidence>
<feature type="transmembrane region" description="Helical" evidence="1">
    <location>
        <begin position="40"/>
        <end position="71"/>
    </location>
</feature>
<dbReference type="Proteomes" id="UP000011754">
    <property type="component" value="Unassembled WGS sequence"/>
</dbReference>
<organism evidence="2 3">
    <name type="scientific">Leptospira interrogans serovar Lora str. TE 1992</name>
    <dbReference type="NCBI Taxonomy" id="1193028"/>
    <lineage>
        <taxon>Bacteria</taxon>
        <taxon>Pseudomonadati</taxon>
        <taxon>Spirochaetota</taxon>
        <taxon>Spirochaetia</taxon>
        <taxon>Leptospirales</taxon>
        <taxon>Leptospiraceae</taxon>
        <taxon>Leptospira</taxon>
    </lineage>
</organism>
<feature type="transmembrane region" description="Helical" evidence="1">
    <location>
        <begin position="12"/>
        <end position="34"/>
    </location>
</feature>
<keyword evidence="1" id="KW-0812">Transmembrane</keyword>
<accession>M3EXW7</accession>
<proteinExistence type="predicted"/>
<keyword evidence="1" id="KW-1133">Transmembrane helix</keyword>
<feature type="transmembrane region" description="Helical" evidence="1">
    <location>
        <begin position="334"/>
        <end position="353"/>
    </location>
</feature>
<feature type="transmembrane region" description="Helical" evidence="1">
    <location>
        <begin position="158"/>
        <end position="177"/>
    </location>
</feature>
<protein>
    <submittedName>
        <fullName evidence="2">Putative membrane protein</fullName>
    </submittedName>
</protein>
<evidence type="ECO:0000313" key="2">
    <source>
        <dbReference type="EMBL" id="EMF42651.1"/>
    </source>
</evidence>
<evidence type="ECO:0000313" key="3">
    <source>
        <dbReference type="Proteomes" id="UP000011754"/>
    </source>
</evidence>
<feature type="transmembrane region" description="Helical" evidence="1">
    <location>
        <begin position="189"/>
        <end position="212"/>
    </location>
</feature>
<feature type="transmembrane region" description="Helical" evidence="1">
    <location>
        <begin position="115"/>
        <end position="138"/>
    </location>
</feature>
<reference evidence="2 3" key="1">
    <citation type="submission" date="2013-01" db="EMBL/GenBank/DDBJ databases">
        <authorList>
            <person name="Harkins D.M."/>
            <person name="Durkin A.S."/>
            <person name="Brinkac L.M."/>
            <person name="Haft D.H."/>
            <person name="Selengut J.D."/>
            <person name="Sanka R."/>
            <person name="DePew J."/>
            <person name="Purushe J."/>
            <person name="Hartskeerl R.A."/>
            <person name="Ahmed A."/>
            <person name="van der Linden H."/>
            <person name="Goris M.G.A."/>
            <person name="Vinetz J.M."/>
            <person name="Sutton G.G."/>
            <person name="Nierman W.C."/>
            <person name="Fouts D.E."/>
        </authorList>
    </citation>
    <scope>NUCLEOTIDE SEQUENCE [LARGE SCALE GENOMIC DNA]</scope>
    <source>
        <strain evidence="2 3">TE 1992</strain>
    </source>
</reference>
<dbReference type="AlphaFoldDB" id="M3EXW7"/>
<comment type="caution">
    <text evidence="2">The sequence shown here is derived from an EMBL/GenBank/DDBJ whole genome shotgun (WGS) entry which is preliminary data.</text>
</comment>
<keyword evidence="1" id="KW-0472">Membrane</keyword>
<name>M3EXW7_LEPIR</name>